<keyword evidence="6" id="KW-0131">Cell cycle</keyword>
<dbReference type="Gene3D" id="3.40.50.720">
    <property type="entry name" value="NAD(P)-binding Rossmann-like Domain"/>
    <property type="match status" value="1"/>
</dbReference>
<dbReference type="CDD" id="cd05325">
    <property type="entry name" value="carb_red_sniffer_like_SDR_c"/>
    <property type="match status" value="1"/>
</dbReference>
<protein>
    <recommendedName>
        <fullName evidence="8">Telomere-associated protein Rif1 N-terminal domain-containing protein</fullName>
    </recommendedName>
</protein>
<evidence type="ECO:0000256" key="5">
    <source>
        <dbReference type="ARBA" id="ARBA00023242"/>
    </source>
</evidence>
<dbReference type="InterPro" id="IPR036291">
    <property type="entry name" value="NAD(P)-bd_dom_sf"/>
</dbReference>
<evidence type="ECO:0000256" key="7">
    <source>
        <dbReference type="SAM" id="MobiDB-lite"/>
    </source>
</evidence>
<dbReference type="InterPro" id="IPR016024">
    <property type="entry name" value="ARM-type_fold"/>
</dbReference>
<dbReference type="PANTHER" id="PTHR22928:SF3">
    <property type="entry name" value="TELOMERE-ASSOCIATED PROTEIN RIF1"/>
    <property type="match status" value="1"/>
</dbReference>
<comment type="subcellular location">
    <subcellularLocation>
        <location evidence="2">Chromosome</location>
        <location evidence="2">Telomere</location>
    </subcellularLocation>
    <subcellularLocation>
        <location evidence="1">Nucleus</location>
    </subcellularLocation>
</comment>
<dbReference type="EMBL" id="MDYQ01000033">
    <property type="protein sequence ID" value="PRP86303.1"/>
    <property type="molecule type" value="Genomic_DNA"/>
</dbReference>
<evidence type="ECO:0000259" key="8">
    <source>
        <dbReference type="Pfam" id="PF12231"/>
    </source>
</evidence>
<gene>
    <name evidence="9" type="ORF">PROFUN_05444</name>
</gene>
<feature type="compositionally biased region" description="Basic and acidic residues" evidence="7">
    <location>
        <begin position="1243"/>
        <end position="1278"/>
    </location>
</feature>
<keyword evidence="3" id="KW-0158">Chromosome</keyword>
<evidence type="ECO:0000256" key="4">
    <source>
        <dbReference type="ARBA" id="ARBA00022895"/>
    </source>
</evidence>
<evidence type="ECO:0000256" key="1">
    <source>
        <dbReference type="ARBA" id="ARBA00004123"/>
    </source>
</evidence>
<proteinExistence type="predicted"/>
<evidence type="ECO:0000313" key="10">
    <source>
        <dbReference type="Proteomes" id="UP000241769"/>
    </source>
</evidence>
<dbReference type="PRINTS" id="PR00081">
    <property type="entry name" value="GDHRDH"/>
</dbReference>
<dbReference type="InterPro" id="IPR022031">
    <property type="entry name" value="Rif1_N"/>
</dbReference>
<feature type="compositionally biased region" description="Basic and acidic residues" evidence="7">
    <location>
        <begin position="1204"/>
        <end position="1222"/>
    </location>
</feature>
<comment type="caution">
    <text evidence="9">The sequence shown here is derived from an EMBL/GenBank/DDBJ whole genome shotgun (WGS) entry which is preliminary data.</text>
</comment>
<evidence type="ECO:0000256" key="3">
    <source>
        <dbReference type="ARBA" id="ARBA00022454"/>
    </source>
</evidence>
<name>A0A2P6NQR5_9EUKA</name>
<evidence type="ECO:0000256" key="6">
    <source>
        <dbReference type="ARBA" id="ARBA00023306"/>
    </source>
</evidence>
<keyword evidence="5" id="KW-0539">Nucleus</keyword>
<dbReference type="Proteomes" id="UP000241769">
    <property type="component" value="Unassembled WGS sequence"/>
</dbReference>
<dbReference type="GO" id="GO:0140445">
    <property type="term" value="C:chromosome, telomeric repeat region"/>
    <property type="evidence" value="ECO:0007669"/>
    <property type="project" value="TreeGrafter"/>
</dbReference>
<accession>A0A2P6NQR5</accession>
<feature type="compositionally biased region" description="Low complexity" evidence="7">
    <location>
        <begin position="1299"/>
        <end position="1312"/>
    </location>
</feature>
<dbReference type="Gene3D" id="1.25.10.10">
    <property type="entry name" value="Leucine-rich Repeat Variant"/>
    <property type="match status" value="1"/>
</dbReference>
<dbReference type="GO" id="GO:0005634">
    <property type="term" value="C:nucleus"/>
    <property type="evidence" value="ECO:0007669"/>
    <property type="project" value="UniProtKB-SubCell"/>
</dbReference>
<dbReference type="OrthoDB" id="7289984at2759"/>
<organism evidence="9 10">
    <name type="scientific">Planoprotostelium fungivorum</name>
    <dbReference type="NCBI Taxonomy" id="1890364"/>
    <lineage>
        <taxon>Eukaryota</taxon>
        <taxon>Amoebozoa</taxon>
        <taxon>Evosea</taxon>
        <taxon>Variosea</taxon>
        <taxon>Cavosteliida</taxon>
        <taxon>Cavosteliaceae</taxon>
        <taxon>Planoprotostelium</taxon>
    </lineage>
</organism>
<reference evidence="9 10" key="1">
    <citation type="journal article" date="2018" name="Genome Biol. Evol.">
        <title>Multiple Roots of Fruiting Body Formation in Amoebozoa.</title>
        <authorList>
            <person name="Hillmann F."/>
            <person name="Forbes G."/>
            <person name="Novohradska S."/>
            <person name="Ferling I."/>
            <person name="Riege K."/>
            <person name="Groth M."/>
            <person name="Westermann M."/>
            <person name="Marz M."/>
            <person name="Spaller T."/>
            <person name="Winckler T."/>
            <person name="Schaap P."/>
            <person name="Glockner G."/>
        </authorList>
    </citation>
    <scope>NUCLEOTIDE SEQUENCE [LARGE SCALE GENOMIC DNA]</scope>
    <source>
        <strain evidence="9 10">Jena</strain>
    </source>
</reference>
<dbReference type="InterPro" id="IPR002347">
    <property type="entry name" value="SDR_fam"/>
</dbReference>
<dbReference type="PANTHER" id="PTHR22928">
    <property type="entry name" value="TELOMERE-ASSOCIATED PROTEIN RIF1"/>
    <property type="match status" value="1"/>
</dbReference>
<dbReference type="InterPro" id="IPR011989">
    <property type="entry name" value="ARM-like"/>
</dbReference>
<dbReference type="Pfam" id="PF12231">
    <property type="entry name" value="Rif1_N"/>
    <property type="match status" value="1"/>
</dbReference>
<dbReference type="SUPFAM" id="SSF48371">
    <property type="entry name" value="ARM repeat"/>
    <property type="match status" value="1"/>
</dbReference>
<dbReference type="Pfam" id="PF00106">
    <property type="entry name" value="adh_short"/>
    <property type="match status" value="1"/>
</dbReference>
<evidence type="ECO:0000256" key="2">
    <source>
        <dbReference type="ARBA" id="ARBA00004574"/>
    </source>
</evidence>
<dbReference type="InParanoid" id="A0A2P6NQR5"/>
<dbReference type="InterPro" id="IPR020100">
    <property type="entry name" value="Glc-repressible_Grg1"/>
</dbReference>
<feature type="domain" description="Telomere-associated protein Rif1 N-terminal" evidence="8">
    <location>
        <begin position="131"/>
        <end position="453"/>
    </location>
</feature>
<dbReference type="GO" id="GO:0000723">
    <property type="term" value="P:telomere maintenance"/>
    <property type="evidence" value="ECO:0007669"/>
    <property type="project" value="TreeGrafter"/>
</dbReference>
<feature type="region of interest" description="Disordered" evidence="7">
    <location>
        <begin position="1151"/>
        <end position="1315"/>
    </location>
</feature>
<dbReference type="Pfam" id="PF11034">
    <property type="entry name" value="Grg1"/>
    <property type="match status" value="1"/>
</dbReference>
<sequence length="1622" mass="181069">METIKNAVNYVSESVQGGSAAASKEVNKEIAKDSDVSIGTRLHAGVDALKDKSEEKGHDAKAETRLTVTICLLHIVRCMVIRFIQTEYFGAKILPLNISRKQPSQYPLVAMPGEEITSLLDSLEERPITETRAKTYDSLLSFFKDDQLVEEHLVVLKNASERLIDQMLLDVNSNNRSLAALALKGLGFLTHRVPVSTGIKAEQTTTIWSSIVNIIQNTDDKRLCNYSYWWLSVQSLSSDCLTPKLLSDILDCCLRALGPKIPFDSKTIEFEALDSLSKMILTVPAFTMSEYSSRWLPVLYNKMLYADEKFRKKATEAIINVIPHLGRESVRTQTFTGVPAQVSGIIFQDMKESEGVSRLKKLIDDGEDVSAIKMWGVIVHLLGSSVMKEGLLNRLLSLIEGCFSSPKPDVRIECTLIWRYLIVNFSTHGKKPSKRMIDLMMRPLMTSVEKGSSLRGHMAHYYSWCSLVNSMNEDISKEFGTLFPEYLKQFIDKTKSWMTWALVCDMMVKLLNNPPFNNSFSSLGSLIPIINTAGDEIIVVDPFEGMTGHITTTTVLQHFDFFLHLLKHPPSPATPTQATSESEAPTKTDPREALWSAIVARLSAPGRDLDREYLVSSLLKLIDFLPVMLSGMDVQSGGSLISSLADSLDSFALFSSNFQVEHKETDKEGQGSVTSLGKISLWAAIFSEWIKKDLGLPNGADGNTIRKMWESSSEFRVVVRHLIRKLAVGVNLFPMYRHALQLLDRRTAHDLLEISTNLDIWCEIVTSLDGHVTRTDTLTDKAGPIEEDFSLVYNALLYPIRLEFSRNYLNRRRRVLSEMSPRAAANLSDLKFESTEDDFNGWFMSIVDKCLLQWKKFFSTFHKISTLKNPNPNVGVDGLCSRLNLLLSNEGPSSEAQTNPAGGRLVFRYASEVFVMLFKTVDLYPSFGLPKKWKTSTGPANLSNLMEFSNRLFVKAHQNLFLEQNSEDDTPKKLIEGLSQCFRNIGGKMMSTSQDMVVYLLEELSKPLQTWLEDPKPQSFSGSSAARGVNLQLEVEDLWDQILSCLLRTFPKGSFTSQLLEKISPLLRCGFGSKHRHIKNETITFWNKSFGTSEELVYPAILVPLLGGLRSKISIDLPQWNEVEGEEKEMTGTLAVDASLSIDEVKIQTPVLKSKKKKMETKRDTPQRDPSPPKKAKSSATESKPSIRSPEEEDSKFVAIVTEPQREEILTERQKEVRENARTKRRAMPATYTTLDQTQDASLKMEVEDDKTQEIEERASGSKRSCREEKKQEEEAPRPIKKKRLESDEPAQPRTPSGASTTSTSTSTQSTEATEEEALEILMGRRPEWILKKLKKMSSKQLLEAQSQLCLLSAQCAALINETSARETTTRNFRGNSETNIMTTSLVTGASRGLGLEIVRQLAQTEGSITFAGVRDPTSTSDAFKKVVAEARGKVILVALDIEKQESVDEAVKTVRQHTSTLDLLVNNAAWAGDIQPLPEQGIDQFTSHFEINCVSQLRVIRGFIDFLLAGSGKKVVNISSNAGSIANTKVVPYGPYAVSKAALNMLTKLHAEHYRQDGVIFLSIHPGFLQTDMGTAYEAKSGHKPPMTPQQSAEAMLKVIGASTVEDSGSFKNWEGVVLPY</sequence>
<dbReference type="SUPFAM" id="SSF51735">
    <property type="entry name" value="NAD(P)-binding Rossmann-fold domains"/>
    <property type="match status" value="1"/>
</dbReference>
<dbReference type="STRING" id="1890364.A0A2P6NQR5"/>
<keyword evidence="10" id="KW-1185">Reference proteome</keyword>
<evidence type="ECO:0000313" key="9">
    <source>
        <dbReference type="EMBL" id="PRP86303.1"/>
    </source>
</evidence>
<keyword evidence="4" id="KW-0779">Telomere</keyword>
<feature type="compositionally biased region" description="Polar residues" evidence="7">
    <location>
        <begin position="1231"/>
        <end position="1241"/>
    </location>
</feature>